<evidence type="ECO:0000256" key="16">
    <source>
        <dbReference type="ARBA" id="ARBA00047527"/>
    </source>
</evidence>
<evidence type="ECO:0000313" key="18">
    <source>
        <dbReference type="EMBL" id="AZS69815.1"/>
    </source>
</evidence>
<evidence type="ECO:0000256" key="14">
    <source>
        <dbReference type="ARBA" id="ARBA00042443"/>
    </source>
</evidence>
<keyword evidence="3" id="KW-0963">Cytoplasm</keyword>
<keyword evidence="7" id="KW-0573">Peptidoglycan synthesis</keyword>
<name>A0A3S9Y462_9ACTN</name>
<dbReference type="PANTHER" id="PTHR43783:SF1">
    <property type="entry name" value="UDP-N-ACETYLGLUCOSAMINE 1-CARBOXYVINYLTRANSFERASE"/>
    <property type="match status" value="1"/>
</dbReference>
<keyword evidence="6" id="KW-0133">Cell shape</keyword>
<dbReference type="RefSeq" id="WP_127149049.1">
    <property type="nucleotide sequence ID" value="NZ_CP029042.1"/>
</dbReference>
<evidence type="ECO:0000256" key="4">
    <source>
        <dbReference type="ARBA" id="ARBA00022618"/>
    </source>
</evidence>
<dbReference type="InterPro" id="IPR013792">
    <property type="entry name" value="RNA3'P_cycl/enolpyr_Trfase_a/b"/>
</dbReference>
<evidence type="ECO:0000256" key="10">
    <source>
        <dbReference type="ARBA" id="ARBA00037534"/>
    </source>
</evidence>
<evidence type="ECO:0000256" key="13">
    <source>
        <dbReference type="ARBA" id="ARBA00039754"/>
    </source>
</evidence>
<evidence type="ECO:0000256" key="3">
    <source>
        <dbReference type="ARBA" id="ARBA00022490"/>
    </source>
</evidence>
<dbReference type="Proteomes" id="UP000275579">
    <property type="component" value="Chromosome"/>
</dbReference>
<evidence type="ECO:0000256" key="6">
    <source>
        <dbReference type="ARBA" id="ARBA00022960"/>
    </source>
</evidence>
<comment type="similarity">
    <text evidence="11">Belongs to the EPSP synthase family. MurA subfamily.</text>
</comment>
<dbReference type="Gene3D" id="3.65.10.10">
    <property type="entry name" value="Enolpyruvate transferase domain"/>
    <property type="match status" value="2"/>
</dbReference>
<dbReference type="InterPro" id="IPR036968">
    <property type="entry name" value="Enolpyruvate_Tfrase_sf"/>
</dbReference>
<keyword evidence="4" id="KW-0132">Cell division</keyword>
<dbReference type="InterPro" id="IPR001986">
    <property type="entry name" value="Enolpyruvate_Tfrase_dom"/>
</dbReference>
<evidence type="ECO:0000259" key="17">
    <source>
        <dbReference type="Pfam" id="PF00275"/>
    </source>
</evidence>
<comment type="subcellular location">
    <subcellularLocation>
        <location evidence="1">Cytoplasm</location>
    </subcellularLocation>
</comment>
<evidence type="ECO:0000256" key="2">
    <source>
        <dbReference type="ARBA" id="ARBA00004752"/>
    </source>
</evidence>
<dbReference type="GO" id="GO:0008760">
    <property type="term" value="F:UDP-N-acetylglucosamine 1-carboxyvinyltransferase activity"/>
    <property type="evidence" value="ECO:0007669"/>
    <property type="project" value="UniProtKB-EC"/>
</dbReference>
<evidence type="ECO:0000256" key="1">
    <source>
        <dbReference type="ARBA" id="ARBA00004496"/>
    </source>
</evidence>
<dbReference type="GO" id="GO:0071555">
    <property type="term" value="P:cell wall organization"/>
    <property type="evidence" value="ECO:0007669"/>
    <property type="project" value="UniProtKB-KW"/>
</dbReference>
<dbReference type="EC" id="2.5.1.7" evidence="12"/>
<organism evidence="18 19">
    <name type="scientific">Streptomyces lydicus</name>
    <dbReference type="NCBI Taxonomy" id="47763"/>
    <lineage>
        <taxon>Bacteria</taxon>
        <taxon>Bacillati</taxon>
        <taxon>Actinomycetota</taxon>
        <taxon>Actinomycetes</taxon>
        <taxon>Kitasatosporales</taxon>
        <taxon>Streptomycetaceae</taxon>
        <taxon>Streptomyces</taxon>
    </lineage>
</organism>
<evidence type="ECO:0000256" key="15">
    <source>
        <dbReference type="ARBA" id="ARBA00042842"/>
    </source>
</evidence>
<feature type="domain" description="Enolpyruvate transferase" evidence="17">
    <location>
        <begin position="19"/>
        <end position="223"/>
    </location>
</feature>
<proteinExistence type="inferred from homology"/>
<sequence>MTVTTARTPAVTAEVIAIRPGPPLSGAVTVDGSKNAALPLLAAAAALRRPVQLPNVPANADVQAMLMLLQQAGHGITYPVGKSNTALILPSDGMHVARDFHDTAARIRASYYLVPALLAVHGRAVLPWPGGCRIGERGMEQHFKVYEAFGDRTIVNTHGYGVEAVKSRTGSVSVMLPFRSRGASIAAILRAVVAERPLRLGQPNLSPEVTSVLQALQAAGWETHADARIGGRRVAVTAVIGTQAFHSIPVNQRASHRVTEPDQALRELLLAHHHEVDSWVVLSHSGFDEDLKLAAVCPFLDVIFAGHCLIDQYGPIHVGETLVLKGHELGAGYALAEPSSNRWAAHTAPFPSVSEAAPPPQLSSIHEQIEDLRDRLALPLGVIAEPYRGQPLNRRLLLSDLATRLHTGLGSDAVILNETALRPTQLGDVLIIGDLLTIEPFNNQLVHARIPDTLRDAPDALLGHLTESAGPLVTGPTSLPPELPTVLTTDYLAESYLDGRTHQAGLRLRQAIQRILTEGTHR</sequence>
<evidence type="ECO:0000256" key="9">
    <source>
        <dbReference type="ARBA" id="ARBA00023316"/>
    </source>
</evidence>
<keyword evidence="9" id="KW-0961">Cell wall biogenesis/degradation</keyword>
<keyword evidence="8" id="KW-0131">Cell cycle</keyword>
<comment type="function">
    <text evidence="10">Cell wall formation. Adds enolpyruvyl to UDP-N-acetylglucosamine.</text>
</comment>
<dbReference type="AlphaFoldDB" id="A0A3S9Y462"/>
<dbReference type="GO" id="GO:0005737">
    <property type="term" value="C:cytoplasm"/>
    <property type="evidence" value="ECO:0007669"/>
    <property type="project" value="UniProtKB-SubCell"/>
</dbReference>
<reference evidence="18 19" key="1">
    <citation type="submission" date="2018-04" db="EMBL/GenBank/DDBJ databases">
        <title>Complete genome sequences of Streptomyces lydicus strain WYEC and characterization of antagonistic properties of biological control agents.</title>
        <authorList>
            <person name="Mariita R.M."/>
            <person name="Sello J.K."/>
        </authorList>
    </citation>
    <scope>NUCLEOTIDE SEQUENCE [LARGE SCALE GENOMIC DNA]</scope>
    <source>
        <strain evidence="18 19">WYEC 108</strain>
    </source>
</reference>
<protein>
    <recommendedName>
        <fullName evidence="13">UDP-N-acetylglucosamine 1-carboxyvinyltransferase</fullName>
        <ecNumber evidence="12">2.5.1.7</ecNumber>
    </recommendedName>
    <alternativeName>
        <fullName evidence="14">Enoylpyruvate transferase</fullName>
    </alternativeName>
    <alternativeName>
        <fullName evidence="15">UDP-N-acetylglucosamine enolpyruvyl transferase</fullName>
    </alternativeName>
</protein>
<evidence type="ECO:0000313" key="19">
    <source>
        <dbReference type="Proteomes" id="UP000275579"/>
    </source>
</evidence>
<dbReference type="GO" id="GO:0009252">
    <property type="term" value="P:peptidoglycan biosynthetic process"/>
    <property type="evidence" value="ECO:0007669"/>
    <property type="project" value="UniProtKB-KW"/>
</dbReference>
<dbReference type="EMBL" id="CP029042">
    <property type="protein sequence ID" value="AZS69815.1"/>
    <property type="molecule type" value="Genomic_DNA"/>
</dbReference>
<accession>A0A3S9Y462</accession>
<dbReference type="PANTHER" id="PTHR43783">
    <property type="entry name" value="UDP-N-ACETYLGLUCOSAMINE 1-CARBOXYVINYLTRANSFERASE"/>
    <property type="match status" value="1"/>
</dbReference>
<comment type="pathway">
    <text evidence="2">Cell wall biogenesis; peptidoglycan biosynthesis.</text>
</comment>
<dbReference type="GO" id="GO:0008360">
    <property type="term" value="P:regulation of cell shape"/>
    <property type="evidence" value="ECO:0007669"/>
    <property type="project" value="UniProtKB-KW"/>
</dbReference>
<evidence type="ECO:0000256" key="8">
    <source>
        <dbReference type="ARBA" id="ARBA00023306"/>
    </source>
</evidence>
<keyword evidence="5" id="KW-0808">Transferase</keyword>
<evidence type="ECO:0000256" key="7">
    <source>
        <dbReference type="ARBA" id="ARBA00022984"/>
    </source>
</evidence>
<dbReference type="InterPro" id="IPR029052">
    <property type="entry name" value="Metallo-depent_PP-like"/>
</dbReference>
<gene>
    <name evidence="18" type="ORF">DDE74_01465</name>
</gene>
<dbReference type="SUPFAM" id="SSF56300">
    <property type="entry name" value="Metallo-dependent phosphatases"/>
    <property type="match status" value="1"/>
</dbReference>
<comment type="catalytic activity">
    <reaction evidence="16">
        <text>phosphoenolpyruvate + UDP-N-acetyl-alpha-D-glucosamine = UDP-N-acetyl-3-O-(1-carboxyvinyl)-alpha-D-glucosamine + phosphate</text>
        <dbReference type="Rhea" id="RHEA:18681"/>
        <dbReference type="ChEBI" id="CHEBI:43474"/>
        <dbReference type="ChEBI" id="CHEBI:57705"/>
        <dbReference type="ChEBI" id="CHEBI:58702"/>
        <dbReference type="ChEBI" id="CHEBI:68483"/>
        <dbReference type="EC" id="2.5.1.7"/>
    </reaction>
</comment>
<evidence type="ECO:0000256" key="12">
    <source>
        <dbReference type="ARBA" id="ARBA00039108"/>
    </source>
</evidence>
<evidence type="ECO:0000256" key="5">
    <source>
        <dbReference type="ARBA" id="ARBA00022679"/>
    </source>
</evidence>
<dbReference type="Pfam" id="PF00275">
    <property type="entry name" value="EPSP_synthase"/>
    <property type="match status" value="1"/>
</dbReference>
<dbReference type="GO" id="GO:0051301">
    <property type="term" value="P:cell division"/>
    <property type="evidence" value="ECO:0007669"/>
    <property type="project" value="UniProtKB-KW"/>
</dbReference>
<evidence type="ECO:0000256" key="11">
    <source>
        <dbReference type="ARBA" id="ARBA00038367"/>
    </source>
</evidence>
<dbReference type="InterPro" id="IPR050068">
    <property type="entry name" value="MurA_subfamily"/>
</dbReference>
<dbReference type="SUPFAM" id="SSF55205">
    <property type="entry name" value="EPT/RTPC-like"/>
    <property type="match status" value="1"/>
</dbReference>